<name>A0A4D4MJF5_STRAX</name>
<feature type="region of interest" description="Disordered" evidence="1">
    <location>
        <begin position="1"/>
        <end position="20"/>
    </location>
</feature>
<protein>
    <submittedName>
        <fullName evidence="2">Uncharacterized protein</fullName>
    </submittedName>
</protein>
<evidence type="ECO:0000313" key="3">
    <source>
        <dbReference type="Proteomes" id="UP000299211"/>
    </source>
</evidence>
<dbReference type="EMBL" id="BJHY01000001">
    <property type="protein sequence ID" value="GDY72168.1"/>
    <property type="molecule type" value="Genomic_DNA"/>
</dbReference>
<evidence type="ECO:0000313" key="2">
    <source>
        <dbReference type="EMBL" id="GDY72168.1"/>
    </source>
</evidence>
<reference evidence="2 3" key="1">
    <citation type="submission" date="2019-04" db="EMBL/GenBank/DDBJ databases">
        <title>Draft genome sequences of Streptomyces avermitilis ATCC 31267.</title>
        <authorList>
            <person name="Komaki H."/>
            <person name="Tamura T."/>
            <person name="Hosoyama A."/>
        </authorList>
    </citation>
    <scope>NUCLEOTIDE SEQUENCE [LARGE SCALE GENOMIC DNA]</scope>
    <source>
        <strain evidence="2 3">ATCC 31267</strain>
    </source>
</reference>
<feature type="region of interest" description="Disordered" evidence="1">
    <location>
        <begin position="80"/>
        <end position="114"/>
    </location>
</feature>
<proteinExistence type="predicted"/>
<accession>A0A4D4MJF5</accession>
<sequence>MPRVQLPEKRRQVHHLDRGHGAHIHRAAQRVLCGAHGVLGRLGGVQGGPSLRQQRRARPGEPDLLRRALEQRATELALQGADRGGHPGLHHVQPTGGTRETQLLGDRDEVLQLT</sequence>
<gene>
    <name evidence="2" type="ORF">SAV31267_016530</name>
</gene>
<evidence type="ECO:0000256" key="1">
    <source>
        <dbReference type="SAM" id="MobiDB-lite"/>
    </source>
</evidence>
<comment type="caution">
    <text evidence="2">The sequence shown here is derived from an EMBL/GenBank/DDBJ whole genome shotgun (WGS) entry which is preliminary data.</text>
</comment>
<feature type="compositionally biased region" description="Basic and acidic residues" evidence="1">
    <location>
        <begin position="105"/>
        <end position="114"/>
    </location>
</feature>
<dbReference type="Proteomes" id="UP000299211">
    <property type="component" value="Unassembled WGS sequence"/>
</dbReference>
<dbReference type="AlphaFoldDB" id="A0A4D4MJF5"/>
<organism evidence="2 3">
    <name type="scientific">Streptomyces avermitilis</name>
    <dbReference type="NCBI Taxonomy" id="33903"/>
    <lineage>
        <taxon>Bacteria</taxon>
        <taxon>Bacillati</taxon>
        <taxon>Actinomycetota</taxon>
        <taxon>Actinomycetes</taxon>
        <taxon>Kitasatosporales</taxon>
        <taxon>Streptomycetaceae</taxon>
        <taxon>Streptomyces</taxon>
    </lineage>
</organism>